<dbReference type="InterPro" id="IPR039893">
    <property type="entry name" value="CEP120-like"/>
</dbReference>
<accession>A0A836HIJ9</accession>
<dbReference type="OrthoDB" id="272801at2759"/>
<dbReference type="RefSeq" id="XP_067755866.1">
    <property type="nucleotide sequence ID" value="XM_067899627.1"/>
</dbReference>
<evidence type="ECO:0000313" key="3">
    <source>
        <dbReference type="EMBL" id="KAG5500532.1"/>
    </source>
</evidence>
<dbReference type="GO" id="GO:0010564">
    <property type="term" value="P:regulation of cell cycle process"/>
    <property type="evidence" value="ECO:0007669"/>
    <property type="project" value="TreeGrafter"/>
</dbReference>
<keyword evidence="1" id="KW-0175">Coiled coil</keyword>
<dbReference type="PANTHER" id="PTHR21574:SF0">
    <property type="entry name" value="CENTROSOMAL PROTEIN OF 120 KDA"/>
    <property type="match status" value="1"/>
</dbReference>
<feature type="region of interest" description="Disordered" evidence="2">
    <location>
        <begin position="392"/>
        <end position="419"/>
    </location>
</feature>
<dbReference type="GeneID" id="94289704"/>
<dbReference type="PANTHER" id="PTHR21574">
    <property type="entry name" value="CENTROSOMAL PROTEIN OF 120 KDA"/>
    <property type="match status" value="1"/>
</dbReference>
<dbReference type="EMBL" id="JAFJZO010000028">
    <property type="protein sequence ID" value="KAG5500532.1"/>
    <property type="molecule type" value="Genomic_DNA"/>
</dbReference>
<keyword evidence="4" id="KW-1185">Reference proteome</keyword>
<comment type="caution">
    <text evidence="3">The sequence shown here is derived from an EMBL/GenBank/DDBJ whole genome shotgun (WGS) entry which is preliminary data.</text>
</comment>
<proteinExistence type="predicted"/>
<gene>
    <name evidence="3" type="ORF">JKF63_03626</name>
</gene>
<evidence type="ECO:0000256" key="1">
    <source>
        <dbReference type="SAM" id="Coils"/>
    </source>
</evidence>
<feature type="coiled-coil region" evidence="1">
    <location>
        <begin position="38"/>
        <end position="247"/>
    </location>
</feature>
<name>A0A836HIJ9_9TRYP</name>
<organism evidence="3 4">
    <name type="scientific">Porcisia hertigi</name>
    <dbReference type="NCBI Taxonomy" id="2761500"/>
    <lineage>
        <taxon>Eukaryota</taxon>
        <taxon>Discoba</taxon>
        <taxon>Euglenozoa</taxon>
        <taxon>Kinetoplastea</taxon>
        <taxon>Metakinetoplastina</taxon>
        <taxon>Trypanosomatida</taxon>
        <taxon>Trypanosomatidae</taxon>
        <taxon>Leishmaniinae</taxon>
        <taxon>Porcisia</taxon>
    </lineage>
</organism>
<reference evidence="3 4" key="1">
    <citation type="submission" date="2021-02" db="EMBL/GenBank/DDBJ databases">
        <title>Porcisia hertigi Genome sequencing and assembly.</title>
        <authorList>
            <person name="Almutairi H."/>
            <person name="Gatherer D."/>
        </authorList>
    </citation>
    <scope>NUCLEOTIDE SEQUENCE [LARGE SCALE GENOMIC DNA]</scope>
    <source>
        <strain evidence="3 4">C119</strain>
    </source>
</reference>
<dbReference type="KEGG" id="phet:94289704"/>
<protein>
    <submittedName>
        <fullName evidence="3">Uncharacterized protein</fullName>
    </submittedName>
</protein>
<dbReference type="AlphaFoldDB" id="A0A836HIJ9"/>
<dbReference type="Proteomes" id="UP000674318">
    <property type="component" value="Chromosome 28"/>
</dbReference>
<evidence type="ECO:0000256" key="2">
    <source>
        <dbReference type="SAM" id="MobiDB-lite"/>
    </source>
</evidence>
<sequence>MASSTPQVNMDSAIRATDEYAAAFDLEVWKAQQQLRYQAQLRQAKEQLVRRLQRESRETEKKKLAELEQLRQELEAMGRRLQVAGEMLEKRTAQLDAREAALNVKRVKLAEQHEAYVARAEEQARRTREEAQLSQSSLQARLQEKDRIISQLQERVSSVQQEYDLLRRRAARYLAEHTDTDGKRLREQECAISLAHTQLEQTQRQLREKNEDLARLAESKASLERQLQGVERQLSIVTRKYHRLHEESQAREWERLRKEQASLKIANQRHVLEAHRLRHQQLLAGSCLSSGFLKGAACSTAVSATGDIAEQDDFYKMLTGLKQEVAAGLAAINQKSRPGCLPFTIVEKPAAAPPSALKDTGCHSPVLAQARTSPTCAVGACAGDSTIGAHSIQDTTQETSSVSRISHISQKNSPPHSQQMLQMSDSQTEANVVVDMGDTSIDSAYPPVDLQSWATSIVYSERDGASSLPFVRAATLPPLARAQRGLEEERPDSSFPTQVSPTPEEFALARGAQLDETFSAAKSAESRRDMQTFVHQLKMNREKLLETGVYSEDDQVVREMGEKICMYEQYLAQHSQ</sequence>
<evidence type="ECO:0000313" key="4">
    <source>
        <dbReference type="Proteomes" id="UP000674318"/>
    </source>
</evidence>
<dbReference type="GO" id="GO:0005815">
    <property type="term" value="C:microtubule organizing center"/>
    <property type="evidence" value="ECO:0007669"/>
    <property type="project" value="TreeGrafter"/>
</dbReference>